<evidence type="ECO:0000256" key="1">
    <source>
        <dbReference type="ARBA" id="ARBA00006739"/>
    </source>
</evidence>
<accession>I3YD67</accession>
<comment type="similarity">
    <text evidence="1">Belongs to the glycosyltransferase 2 family.</text>
</comment>
<dbReference type="STRING" id="765911.Thivi_3055"/>
<feature type="transmembrane region" description="Helical" evidence="4">
    <location>
        <begin position="338"/>
        <end position="362"/>
    </location>
</feature>
<reference evidence="6 7" key="1">
    <citation type="submission" date="2012-06" db="EMBL/GenBank/DDBJ databases">
        <title>Complete sequence of Thiocystis violascens DSM 198.</title>
        <authorList>
            <consortium name="US DOE Joint Genome Institute"/>
            <person name="Lucas S."/>
            <person name="Han J."/>
            <person name="Lapidus A."/>
            <person name="Cheng J.-F."/>
            <person name="Goodwin L."/>
            <person name="Pitluck S."/>
            <person name="Peters L."/>
            <person name="Ovchinnikova G."/>
            <person name="Teshima H."/>
            <person name="Detter J.C."/>
            <person name="Han C."/>
            <person name="Tapia R."/>
            <person name="Land M."/>
            <person name="Hauser L."/>
            <person name="Kyrpides N."/>
            <person name="Ivanova N."/>
            <person name="Pagani I."/>
            <person name="Vogl K."/>
            <person name="Liu Z."/>
            <person name="Frigaard N.-U."/>
            <person name="Bryant D."/>
            <person name="Woyke T."/>
        </authorList>
    </citation>
    <scope>NUCLEOTIDE SEQUENCE [LARGE SCALE GENOMIC DNA]</scope>
    <source>
        <strain evidence="7">ATCC 17096 / DSM 198 / 6111</strain>
    </source>
</reference>
<evidence type="ECO:0000259" key="5">
    <source>
        <dbReference type="Pfam" id="PF00535"/>
    </source>
</evidence>
<feature type="domain" description="Glycosyltransferase 2-like" evidence="5">
    <location>
        <begin position="59"/>
        <end position="227"/>
    </location>
</feature>
<evidence type="ECO:0000256" key="2">
    <source>
        <dbReference type="ARBA" id="ARBA00022676"/>
    </source>
</evidence>
<feature type="transmembrane region" description="Helical" evidence="4">
    <location>
        <begin position="202"/>
        <end position="219"/>
    </location>
</feature>
<organism evidence="6 7">
    <name type="scientific">Thiocystis violascens (strain ATCC 17096 / DSM 198 / 6111)</name>
    <name type="common">Chromatium violascens</name>
    <dbReference type="NCBI Taxonomy" id="765911"/>
    <lineage>
        <taxon>Bacteria</taxon>
        <taxon>Pseudomonadati</taxon>
        <taxon>Pseudomonadota</taxon>
        <taxon>Gammaproteobacteria</taxon>
        <taxon>Chromatiales</taxon>
        <taxon>Chromatiaceae</taxon>
        <taxon>Thiocystis</taxon>
    </lineage>
</organism>
<keyword evidence="4" id="KW-0812">Transmembrane</keyword>
<dbReference type="Gene3D" id="3.90.550.10">
    <property type="entry name" value="Spore Coat Polysaccharide Biosynthesis Protein SpsA, Chain A"/>
    <property type="match status" value="1"/>
</dbReference>
<keyword evidence="4" id="KW-0472">Membrane</keyword>
<keyword evidence="7" id="KW-1185">Reference proteome</keyword>
<dbReference type="PANTHER" id="PTHR43630">
    <property type="entry name" value="POLY-BETA-1,6-N-ACETYL-D-GLUCOSAMINE SYNTHASE"/>
    <property type="match status" value="1"/>
</dbReference>
<evidence type="ECO:0000313" key="7">
    <source>
        <dbReference type="Proteomes" id="UP000006062"/>
    </source>
</evidence>
<evidence type="ECO:0000313" key="6">
    <source>
        <dbReference type="EMBL" id="AFL74935.1"/>
    </source>
</evidence>
<dbReference type="HOGENOM" id="CLU_023978_4_1_6"/>
<dbReference type="Proteomes" id="UP000006062">
    <property type="component" value="Chromosome"/>
</dbReference>
<protein>
    <submittedName>
        <fullName evidence="6">Glycosyl transferase</fullName>
    </submittedName>
</protein>
<dbReference type="CDD" id="cd06423">
    <property type="entry name" value="CESA_like"/>
    <property type="match status" value="1"/>
</dbReference>
<dbReference type="InterPro" id="IPR029044">
    <property type="entry name" value="Nucleotide-diphossugar_trans"/>
</dbReference>
<dbReference type="EMBL" id="CP003154">
    <property type="protein sequence ID" value="AFL74935.1"/>
    <property type="molecule type" value="Genomic_DNA"/>
</dbReference>
<dbReference type="OrthoDB" id="9802649at2"/>
<keyword evidence="2" id="KW-0328">Glycosyltransferase</keyword>
<dbReference type="eggNOG" id="COG1215">
    <property type="taxonomic scope" value="Bacteria"/>
</dbReference>
<keyword evidence="4" id="KW-1133">Transmembrane helix</keyword>
<feature type="transmembrane region" description="Helical" evidence="4">
    <location>
        <begin position="311"/>
        <end position="331"/>
    </location>
</feature>
<evidence type="ECO:0000256" key="4">
    <source>
        <dbReference type="SAM" id="Phobius"/>
    </source>
</evidence>
<feature type="transmembrane region" description="Helical" evidence="4">
    <location>
        <begin position="368"/>
        <end position="386"/>
    </location>
</feature>
<sequence length="420" mass="47678">MLEDGLAFLASQDFRSLISVFWYFAIFEIPRYTLSTIAVGVHAAFHRPYPRTPATTPASVLMVGHNETKGLVRSVRSLHEQTHRNLQIVVVDDGSTEPMTELALRLQQQGLVDTVVSAGIRGGKAAALNLGLRYCRHDIIVVADIDTSFDRDAVEHLLRPLVHDPSIGAVGGNIAVRNPRASLLTRFQSLEYFSNISLGRQFTSMFGILAIVSGAFGAYRRRGLETVGGWDVGPGDDSNVTTKIRRAGWRIIFEPQAWALTDVPVTDRALDNQRLRWNRSLIRNRWRKFRSVFNPFQHNFSTADMVAAINLLWFHLVLTFAWVGYITYLVLNHGADALVLLIALHALVIFFDYFEFAVAMLFVPRPGMWRLLAYVPGMTFYVAYYMRINRLRAYLSELVLRRSYTDPFYPSKVRDAQDQF</sequence>
<gene>
    <name evidence="6" type="ordered locus">Thivi_3055</name>
</gene>
<dbReference type="GO" id="GO:0016757">
    <property type="term" value="F:glycosyltransferase activity"/>
    <property type="evidence" value="ECO:0007669"/>
    <property type="project" value="UniProtKB-KW"/>
</dbReference>
<dbReference type="PANTHER" id="PTHR43630:SF1">
    <property type="entry name" value="POLY-BETA-1,6-N-ACETYL-D-GLUCOSAMINE SYNTHASE"/>
    <property type="match status" value="1"/>
</dbReference>
<proteinExistence type="inferred from homology"/>
<dbReference type="InterPro" id="IPR001173">
    <property type="entry name" value="Glyco_trans_2-like"/>
</dbReference>
<dbReference type="AlphaFoldDB" id="I3YD67"/>
<evidence type="ECO:0000256" key="3">
    <source>
        <dbReference type="ARBA" id="ARBA00022679"/>
    </source>
</evidence>
<name>I3YD67_THIV6</name>
<dbReference type="SUPFAM" id="SSF53448">
    <property type="entry name" value="Nucleotide-diphospho-sugar transferases"/>
    <property type="match status" value="1"/>
</dbReference>
<dbReference type="KEGG" id="tvi:Thivi_3055"/>
<keyword evidence="3 6" id="KW-0808">Transferase</keyword>
<dbReference type="Pfam" id="PF00535">
    <property type="entry name" value="Glycos_transf_2"/>
    <property type="match status" value="1"/>
</dbReference>